<reference evidence="9" key="1">
    <citation type="submission" date="2017-02" db="EMBL/GenBank/DDBJ databases">
        <authorList>
            <person name="Varghese N."/>
            <person name="Submissions S."/>
        </authorList>
    </citation>
    <scope>NUCLEOTIDE SEQUENCE [LARGE SCALE GENOMIC DNA]</scope>
    <source>
        <strain evidence="9">SM117</strain>
    </source>
</reference>
<sequence>MSDTREHEVWHGIVAEAEFPEEGKLSAQVDGWSVLVVKTDDGFNAVNDRCTHQAAMLSPGRVRRGAIMCPLHGARFEVATGRCIGGAYADLRRFPLRVENGMIEVSLPDHAPGPDERPVVT</sequence>
<dbReference type="AlphaFoldDB" id="A0A1U6ISE5"/>
<dbReference type="GO" id="GO:0051537">
    <property type="term" value="F:2 iron, 2 sulfur cluster binding"/>
    <property type="evidence" value="ECO:0007669"/>
    <property type="project" value="UniProtKB-KW"/>
</dbReference>
<dbReference type="Pfam" id="PF00355">
    <property type="entry name" value="Rieske"/>
    <property type="match status" value="1"/>
</dbReference>
<feature type="domain" description="Rieske" evidence="7">
    <location>
        <begin position="11"/>
        <end position="105"/>
    </location>
</feature>
<dbReference type="PROSITE" id="PS51296">
    <property type="entry name" value="RIESKE"/>
    <property type="match status" value="1"/>
</dbReference>
<dbReference type="STRING" id="428990.SAMN06295987_11320"/>
<keyword evidence="2" id="KW-0479">Metal-binding</keyword>
<proteinExistence type="inferred from homology"/>
<comment type="similarity">
    <text evidence="6">Belongs to the bacterial ring-hydroxylating dioxygenase ferredoxin component family.</text>
</comment>
<organism evidence="8 9">
    <name type="scientific">Novosphingobium mathurense</name>
    <dbReference type="NCBI Taxonomy" id="428990"/>
    <lineage>
        <taxon>Bacteria</taxon>
        <taxon>Pseudomonadati</taxon>
        <taxon>Pseudomonadota</taxon>
        <taxon>Alphaproteobacteria</taxon>
        <taxon>Sphingomonadales</taxon>
        <taxon>Sphingomonadaceae</taxon>
        <taxon>Novosphingobium</taxon>
    </lineage>
</organism>
<evidence type="ECO:0000256" key="6">
    <source>
        <dbReference type="ARBA" id="ARBA00038001"/>
    </source>
</evidence>
<keyword evidence="3" id="KW-0408">Iron</keyword>
<dbReference type="GO" id="GO:0051213">
    <property type="term" value="F:dioxygenase activity"/>
    <property type="evidence" value="ECO:0007669"/>
    <property type="project" value="UniProtKB-KW"/>
</dbReference>
<dbReference type="InterPro" id="IPR036922">
    <property type="entry name" value="Rieske_2Fe-2S_sf"/>
</dbReference>
<name>A0A1U6ISE5_9SPHN</name>
<accession>A0A1U6ISE5</accession>
<protein>
    <submittedName>
        <fullName evidence="8">3-phenylpropionate/trans-cinnamate dioxygenase ferredoxin subunit</fullName>
    </submittedName>
</protein>
<keyword evidence="9" id="KW-1185">Reference proteome</keyword>
<dbReference type="GO" id="GO:0046872">
    <property type="term" value="F:metal ion binding"/>
    <property type="evidence" value="ECO:0007669"/>
    <property type="project" value="UniProtKB-KW"/>
</dbReference>
<keyword evidence="8" id="KW-0560">Oxidoreductase</keyword>
<keyword evidence="4" id="KW-0411">Iron-sulfur</keyword>
<evidence type="ECO:0000256" key="4">
    <source>
        <dbReference type="ARBA" id="ARBA00023014"/>
    </source>
</evidence>
<dbReference type="SUPFAM" id="SSF50022">
    <property type="entry name" value="ISP domain"/>
    <property type="match status" value="1"/>
</dbReference>
<evidence type="ECO:0000256" key="1">
    <source>
        <dbReference type="ARBA" id="ARBA00022714"/>
    </source>
</evidence>
<comment type="cofactor">
    <cofactor evidence="5">
        <name>[2Fe-2S] cluster</name>
        <dbReference type="ChEBI" id="CHEBI:190135"/>
    </cofactor>
</comment>
<dbReference type="EMBL" id="FVZE01000013">
    <property type="protein sequence ID" value="SLK10939.1"/>
    <property type="molecule type" value="Genomic_DNA"/>
</dbReference>
<dbReference type="Gene3D" id="2.102.10.10">
    <property type="entry name" value="Rieske [2Fe-2S] iron-sulphur domain"/>
    <property type="match status" value="1"/>
</dbReference>
<evidence type="ECO:0000256" key="3">
    <source>
        <dbReference type="ARBA" id="ARBA00023004"/>
    </source>
</evidence>
<evidence type="ECO:0000259" key="7">
    <source>
        <dbReference type="PROSITE" id="PS51296"/>
    </source>
</evidence>
<keyword evidence="1" id="KW-0001">2Fe-2S</keyword>
<dbReference type="InterPro" id="IPR017941">
    <property type="entry name" value="Rieske_2Fe-2S"/>
</dbReference>
<evidence type="ECO:0000313" key="9">
    <source>
        <dbReference type="Proteomes" id="UP000190989"/>
    </source>
</evidence>
<dbReference type="PANTHER" id="PTHR21496:SF0">
    <property type="entry name" value="RIESKE DOMAIN-CONTAINING PROTEIN"/>
    <property type="match status" value="1"/>
</dbReference>
<evidence type="ECO:0000256" key="2">
    <source>
        <dbReference type="ARBA" id="ARBA00022723"/>
    </source>
</evidence>
<dbReference type="RefSeq" id="WP_079731862.1">
    <property type="nucleotide sequence ID" value="NZ_FVZE01000013.1"/>
</dbReference>
<dbReference type="PANTHER" id="PTHR21496">
    <property type="entry name" value="FERREDOXIN-RELATED"/>
    <property type="match status" value="1"/>
</dbReference>
<evidence type="ECO:0000256" key="5">
    <source>
        <dbReference type="ARBA" id="ARBA00034078"/>
    </source>
</evidence>
<keyword evidence="8" id="KW-0223">Dioxygenase</keyword>
<gene>
    <name evidence="8" type="ORF">SAMN06295987_11320</name>
</gene>
<evidence type="ECO:0000313" key="8">
    <source>
        <dbReference type="EMBL" id="SLK10939.1"/>
    </source>
</evidence>
<dbReference type="Proteomes" id="UP000190989">
    <property type="component" value="Unassembled WGS sequence"/>
</dbReference>